<proteinExistence type="predicted"/>
<dbReference type="Gene3D" id="3.90.75.20">
    <property type="match status" value="1"/>
</dbReference>
<dbReference type="Proteomes" id="UP000548067">
    <property type="component" value="Unassembled WGS sequence"/>
</dbReference>
<feature type="domain" description="NUMOD4" evidence="1">
    <location>
        <begin position="45"/>
        <end position="76"/>
    </location>
</feature>
<evidence type="ECO:0000313" key="2">
    <source>
        <dbReference type="EMBL" id="NMR34949.1"/>
    </source>
</evidence>
<comment type="caution">
    <text evidence="2">The sequence shown here is derived from an EMBL/GenBank/DDBJ whole genome shotgun (WGS) entry which is preliminary data.</text>
</comment>
<protein>
    <recommendedName>
        <fullName evidence="1">NUMOD4 domain-containing protein</fullName>
    </recommendedName>
</protein>
<reference evidence="2 3" key="1">
    <citation type="submission" date="2020-04" db="EMBL/GenBank/DDBJ databases">
        <title>Genome analysis and antimicrobial resistance characteristics of Chryseobacterium aquaticum isolated from farmed salmonids.</title>
        <authorList>
            <person name="Saticioglu I.B."/>
            <person name="Duman M."/>
            <person name="Altun S."/>
        </authorList>
    </citation>
    <scope>NUCLEOTIDE SEQUENCE [LARGE SCALE GENOMIC DNA]</scope>
    <source>
        <strain evidence="2 3">C-174</strain>
    </source>
</reference>
<dbReference type="InterPro" id="IPR010902">
    <property type="entry name" value="NUMOD4"/>
</dbReference>
<sequence>MVSSKSETSEKLLNTSLWEKLGKPSIDKNNPPPCLNLSLENITDEQWKPIPGFDNRLVVSNKGRVKRLSGWTSEGRKIFLKEQILSQIMSINSSRSYSLYCVLRHKRKNTCLTITKLLYNCFVEKFDLNDNTIIVANNNNPLWNIEVSNLSLRPIYDVLKGKQTIIKPK</sequence>
<gene>
    <name evidence="2" type="ORF">HIO71_12205</name>
</gene>
<accession>A0A848N9D1</accession>
<dbReference type="GO" id="GO:0016788">
    <property type="term" value="F:hydrolase activity, acting on ester bonds"/>
    <property type="evidence" value="ECO:0007669"/>
    <property type="project" value="InterPro"/>
</dbReference>
<dbReference type="RefSeq" id="WP_169321828.1">
    <property type="nucleotide sequence ID" value="NZ_JABCJF010000006.1"/>
</dbReference>
<organism evidence="2 3">
    <name type="scientific">Chryseobacterium aquaticum</name>
    <dbReference type="NCBI Taxonomy" id="452084"/>
    <lineage>
        <taxon>Bacteria</taxon>
        <taxon>Pseudomonadati</taxon>
        <taxon>Bacteroidota</taxon>
        <taxon>Flavobacteriia</taxon>
        <taxon>Flavobacteriales</taxon>
        <taxon>Weeksellaceae</taxon>
        <taxon>Chryseobacterium group</taxon>
        <taxon>Chryseobacterium</taxon>
    </lineage>
</organism>
<dbReference type="AlphaFoldDB" id="A0A848N9D1"/>
<dbReference type="Pfam" id="PF07463">
    <property type="entry name" value="NUMOD4"/>
    <property type="match status" value="1"/>
</dbReference>
<evidence type="ECO:0000313" key="3">
    <source>
        <dbReference type="Proteomes" id="UP000548067"/>
    </source>
</evidence>
<name>A0A848N9D1_9FLAO</name>
<evidence type="ECO:0000259" key="1">
    <source>
        <dbReference type="Pfam" id="PF07463"/>
    </source>
</evidence>
<dbReference type="EMBL" id="JABCJF010000006">
    <property type="protein sequence ID" value="NMR34949.1"/>
    <property type="molecule type" value="Genomic_DNA"/>
</dbReference>